<reference evidence="1" key="1">
    <citation type="submission" date="2019-12" db="EMBL/GenBank/DDBJ databases">
        <title>Genome sequencing and annotation of Brassica cretica.</title>
        <authorList>
            <person name="Studholme D.J."/>
            <person name="Sarris P.F."/>
        </authorList>
    </citation>
    <scope>NUCLEOTIDE SEQUENCE</scope>
    <source>
        <strain evidence="1">PFS-102/07</strain>
        <tissue evidence="1">Leaf</tissue>
    </source>
</reference>
<protein>
    <submittedName>
        <fullName evidence="1">Uncharacterized protein</fullName>
    </submittedName>
</protein>
<evidence type="ECO:0000313" key="1">
    <source>
        <dbReference type="EMBL" id="KAF2573706.1"/>
    </source>
</evidence>
<gene>
    <name evidence="1" type="ORF">F2Q70_00003780</name>
</gene>
<dbReference type="AlphaFoldDB" id="A0A8S9IXB3"/>
<organism evidence="1">
    <name type="scientific">Brassica cretica</name>
    <name type="common">Mustard</name>
    <dbReference type="NCBI Taxonomy" id="69181"/>
    <lineage>
        <taxon>Eukaryota</taxon>
        <taxon>Viridiplantae</taxon>
        <taxon>Streptophyta</taxon>
        <taxon>Embryophyta</taxon>
        <taxon>Tracheophyta</taxon>
        <taxon>Spermatophyta</taxon>
        <taxon>Magnoliopsida</taxon>
        <taxon>eudicotyledons</taxon>
        <taxon>Gunneridae</taxon>
        <taxon>Pentapetalae</taxon>
        <taxon>rosids</taxon>
        <taxon>malvids</taxon>
        <taxon>Brassicales</taxon>
        <taxon>Brassicaceae</taxon>
        <taxon>Brassiceae</taxon>
        <taxon>Brassica</taxon>
    </lineage>
</organism>
<name>A0A8S9IXB3_BRACR</name>
<sequence length="181" mass="20118">MGPKLGPIGDVGTRRFSNRSGDLWLEPGGFVIVIGPSGRTSIQGFSFRSGDRIGTLVYLDPEVVWEPGGSLGMPCRNPDVWIRRSLFGTRRFFEVVMTLMRPRLHGGLRIVWGTLGFFFRSGARIRTQSSLGTRDVLFFVGTVLCLPRKYYYRKSLTGLEGDGAGVMTQVPGLPCFPRLEK</sequence>
<dbReference type="EMBL" id="QGKY02001015">
    <property type="protein sequence ID" value="KAF2573706.1"/>
    <property type="molecule type" value="Genomic_DNA"/>
</dbReference>
<proteinExistence type="predicted"/>
<comment type="caution">
    <text evidence="1">The sequence shown here is derived from an EMBL/GenBank/DDBJ whole genome shotgun (WGS) entry which is preliminary data.</text>
</comment>
<accession>A0A8S9IXB3</accession>